<keyword evidence="7" id="KW-1185">Reference proteome</keyword>
<name>A0A2N5TEB3_9BASI</name>
<keyword evidence="2" id="KW-1133">Transmembrane helix</keyword>
<feature type="transmembrane region" description="Helical" evidence="2">
    <location>
        <begin position="297"/>
        <end position="317"/>
    </location>
</feature>
<dbReference type="EMBL" id="PGCJ01000865">
    <property type="protein sequence ID" value="PLW16671.1"/>
    <property type="molecule type" value="Genomic_DNA"/>
</dbReference>
<accession>A0A2N5TEB3</accession>
<feature type="transmembrane region" description="Helical" evidence="2">
    <location>
        <begin position="148"/>
        <end position="172"/>
    </location>
</feature>
<evidence type="ECO:0000313" key="4">
    <source>
        <dbReference type="EMBL" id="PLW23836.1"/>
    </source>
</evidence>
<feature type="transmembrane region" description="Helical" evidence="2">
    <location>
        <begin position="121"/>
        <end position="142"/>
    </location>
</feature>
<dbReference type="STRING" id="200324.A0A2N5TEB3"/>
<dbReference type="GO" id="GO:0006457">
    <property type="term" value="P:protein folding"/>
    <property type="evidence" value="ECO:0007669"/>
    <property type="project" value="TreeGrafter"/>
</dbReference>
<dbReference type="OrthoDB" id="5582162at2759"/>
<feature type="transmembrane region" description="Helical" evidence="2">
    <location>
        <begin position="184"/>
        <end position="205"/>
    </location>
</feature>
<dbReference type="EMBL" id="PGCJ01000004">
    <property type="protein sequence ID" value="PLW58205.1"/>
    <property type="molecule type" value="Genomic_DNA"/>
</dbReference>
<dbReference type="Proteomes" id="UP000235392">
    <property type="component" value="Unassembled WGS sequence"/>
</dbReference>
<dbReference type="AlphaFoldDB" id="A0A2N5TEB3"/>
<feature type="compositionally biased region" description="Basic and acidic residues" evidence="1">
    <location>
        <begin position="368"/>
        <end position="379"/>
    </location>
</feature>
<proteinExistence type="predicted"/>
<evidence type="ECO:0000256" key="1">
    <source>
        <dbReference type="SAM" id="MobiDB-lite"/>
    </source>
</evidence>
<dbReference type="PANTHER" id="PTHR35329:SF1">
    <property type="entry name" value="CHITIN SYNTHASE EXPORT CHAPERONE"/>
    <property type="match status" value="1"/>
</dbReference>
<dbReference type="GO" id="GO:0005789">
    <property type="term" value="C:endoplasmic reticulum membrane"/>
    <property type="evidence" value="ECO:0007669"/>
    <property type="project" value="TreeGrafter"/>
</dbReference>
<feature type="region of interest" description="Disordered" evidence="1">
    <location>
        <begin position="392"/>
        <end position="451"/>
    </location>
</feature>
<feature type="region of interest" description="Disordered" evidence="1">
    <location>
        <begin position="340"/>
        <end position="362"/>
    </location>
</feature>
<evidence type="ECO:0000313" key="6">
    <source>
        <dbReference type="EMBL" id="PLW58205.1"/>
    </source>
</evidence>
<keyword evidence="2" id="KW-0472">Membrane</keyword>
<evidence type="ECO:0000313" key="3">
    <source>
        <dbReference type="EMBL" id="PLW16671.1"/>
    </source>
</evidence>
<dbReference type="EMBL" id="PGCI01000134">
    <property type="protein sequence ID" value="PLW38029.1"/>
    <property type="molecule type" value="Genomic_DNA"/>
</dbReference>
<dbReference type="Proteomes" id="UP000235388">
    <property type="component" value="Unassembled WGS sequence"/>
</dbReference>
<feature type="region of interest" description="Disordered" evidence="1">
    <location>
        <begin position="368"/>
        <end position="387"/>
    </location>
</feature>
<evidence type="ECO:0000256" key="2">
    <source>
        <dbReference type="SAM" id="Phobius"/>
    </source>
</evidence>
<feature type="transmembrane region" description="Helical" evidence="2">
    <location>
        <begin position="261"/>
        <end position="281"/>
    </location>
</feature>
<feature type="transmembrane region" description="Helical" evidence="2">
    <location>
        <begin position="225"/>
        <end position="249"/>
    </location>
</feature>
<gene>
    <name evidence="6" type="ORF">PCANC_00796</name>
    <name evidence="3" type="ORF">PCANC_13354</name>
    <name evidence="5" type="ORF">PCASD_09926</name>
    <name evidence="4" type="ORF">PCASD_10625</name>
</gene>
<evidence type="ECO:0000313" key="8">
    <source>
        <dbReference type="Proteomes" id="UP000235392"/>
    </source>
</evidence>
<protein>
    <submittedName>
        <fullName evidence="4">Uncharacterized protein</fullName>
    </submittedName>
</protein>
<feature type="compositionally biased region" description="Low complexity" evidence="1">
    <location>
        <begin position="406"/>
        <end position="427"/>
    </location>
</feature>
<dbReference type="EMBL" id="PGCI01000623">
    <property type="protein sequence ID" value="PLW23836.1"/>
    <property type="molecule type" value="Genomic_DNA"/>
</dbReference>
<dbReference type="Pfam" id="PF12271">
    <property type="entry name" value="Chs7"/>
    <property type="match status" value="1"/>
</dbReference>
<evidence type="ECO:0000313" key="5">
    <source>
        <dbReference type="EMBL" id="PLW38029.1"/>
    </source>
</evidence>
<comment type="caution">
    <text evidence="4">The sequence shown here is derived from an EMBL/GenBank/DDBJ whole genome shotgun (WGS) entry which is preliminary data.</text>
</comment>
<dbReference type="InterPro" id="IPR022057">
    <property type="entry name" value="Chs7"/>
</dbReference>
<dbReference type="PANTHER" id="PTHR35329">
    <property type="entry name" value="CHITIN SYNTHASE EXPORT CHAPERONE"/>
    <property type="match status" value="1"/>
</dbReference>
<evidence type="ECO:0000313" key="7">
    <source>
        <dbReference type="Proteomes" id="UP000235388"/>
    </source>
</evidence>
<feature type="transmembrane region" description="Helical" evidence="2">
    <location>
        <begin position="88"/>
        <end position="109"/>
    </location>
</feature>
<organism evidence="4 8">
    <name type="scientific">Puccinia coronata f. sp. avenae</name>
    <dbReference type="NCBI Taxonomy" id="200324"/>
    <lineage>
        <taxon>Eukaryota</taxon>
        <taxon>Fungi</taxon>
        <taxon>Dikarya</taxon>
        <taxon>Basidiomycota</taxon>
        <taxon>Pucciniomycotina</taxon>
        <taxon>Pucciniomycetes</taxon>
        <taxon>Pucciniales</taxon>
        <taxon>Pucciniaceae</taxon>
        <taxon>Puccinia</taxon>
    </lineage>
</organism>
<keyword evidence="2" id="KW-0812">Transmembrane</keyword>
<reference evidence="7 8" key="1">
    <citation type="submission" date="2017-11" db="EMBL/GenBank/DDBJ databases">
        <title>De novo assembly and phasing of dikaryotic genomes from two isolates of Puccinia coronata f. sp. avenae, the causal agent of oat crown rust.</title>
        <authorList>
            <person name="Miller M.E."/>
            <person name="Zhang Y."/>
            <person name="Omidvar V."/>
            <person name="Sperschneider J."/>
            <person name="Schwessinger B."/>
            <person name="Raley C."/>
            <person name="Palmer J.M."/>
            <person name="Garnica D."/>
            <person name="Upadhyaya N."/>
            <person name="Rathjen J."/>
            <person name="Taylor J.M."/>
            <person name="Park R.F."/>
            <person name="Dodds P.N."/>
            <person name="Hirsch C.D."/>
            <person name="Kianian S.F."/>
            <person name="Figueroa M."/>
        </authorList>
    </citation>
    <scope>NUCLEOTIDE SEQUENCE [LARGE SCALE GENOMIC DNA]</scope>
    <source>
        <strain evidence="3">12NC29</strain>
        <strain evidence="4">12SD80</strain>
    </source>
</reference>
<dbReference type="GO" id="GO:0051082">
    <property type="term" value="F:unfolded protein binding"/>
    <property type="evidence" value="ECO:0007669"/>
    <property type="project" value="TreeGrafter"/>
</dbReference>
<sequence length="451" mass="49536">MVAFKYGEWDYICRVSPQPICNLFFRQLLVHPDRGLQAAPDPYLGLSTTTDPSARDALLKELGLGLRSPCSIPRMEAAGGKFDSVGNAANIVICCLSIFVVAGLVIKCFRRKAAVARMEMMILLGLYGLMKFFEILDTGAILEQGSQSIVWLTSIHHALTVLFFFALVWLAFLSLQLVEDGSKFSLLPLASSLAFLFFGSIYIFLDTGFGVTHYFSSQPASHLYSPWTFSMVILWPFIALGIYAVVTVYVSVRILGELKPVAVLLCGMMAFALGTIFRWILTQPICHSSGATVDGSFLGSLLELGALALLVYIWACLTEAEWDEYGAGLGLPCPPPPPAENKFLNNHQHHHTPVNLDDNEQLVVVDRPASRDDPRDPRMALENPPFHPAYQHFAPAPKFPLPSPAFPNQQSNQSSSSAPAPTPLSLLDDPHGPLVDHSGTHPLLHQSDYKK</sequence>